<evidence type="ECO:0000313" key="1">
    <source>
        <dbReference type="EMBL" id="KAJ5241123.1"/>
    </source>
</evidence>
<gene>
    <name evidence="1" type="ORF">N7469_002714</name>
</gene>
<keyword evidence="2" id="KW-1185">Reference proteome</keyword>
<proteinExistence type="predicted"/>
<comment type="caution">
    <text evidence="1">The sequence shown here is derived from an EMBL/GenBank/DDBJ whole genome shotgun (WGS) entry which is preliminary data.</text>
</comment>
<dbReference type="AlphaFoldDB" id="A0A9W9PD67"/>
<reference evidence="1" key="2">
    <citation type="journal article" date="2023" name="IMA Fungus">
        <title>Comparative genomic study of the Penicillium genus elucidates a diverse pangenome and 15 lateral gene transfer events.</title>
        <authorList>
            <person name="Petersen C."/>
            <person name="Sorensen T."/>
            <person name="Nielsen M.R."/>
            <person name="Sondergaard T.E."/>
            <person name="Sorensen J.L."/>
            <person name="Fitzpatrick D.A."/>
            <person name="Frisvad J.C."/>
            <person name="Nielsen K.L."/>
        </authorList>
    </citation>
    <scope>NUCLEOTIDE SEQUENCE</scope>
    <source>
        <strain evidence="1">IBT 23319</strain>
    </source>
</reference>
<sequence length="307" mass="33491">MGAGDDSSFFLYGVGERPEALTLGSVILEKYWQPMIARHYIHELLDEKGLSEHAYTTNVSNVVIRGYSRVSPAVGVDAGDIVNIGLAYHKDRERIVIAEKGSRITLKDPESFLKNNVLTSPAAQQKLKLWLSAANSAYLLHFKFARRPKIWLLTGLYLLEGTRAIVSNGQSADISAGISSSIVGALSGVPVGGSVSLGVGSTWEMAMDIADPHVWAAQFRLLDAQFIKMGKDGLDGVKLPASMSLYRDVLSVNTARGGGETEVELGLEKETDGSIVDGQESQEEEDYEKRLEQAIQVFEKAPKHFLH</sequence>
<accession>A0A9W9PD67</accession>
<dbReference type="GeneID" id="81380801"/>
<dbReference type="EMBL" id="JAPQKT010000002">
    <property type="protein sequence ID" value="KAJ5241123.1"/>
    <property type="molecule type" value="Genomic_DNA"/>
</dbReference>
<name>A0A9W9PD67_PENCI</name>
<evidence type="ECO:0000313" key="2">
    <source>
        <dbReference type="Proteomes" id="UP001147733"/>
    </source>
</evidence>
<dbReference type="Proteomes" id="UP001147733">
    <property type="component" value="Unassembled WGS sequence"/>
</dbReference>
<reference evidence="1" key="1">
    <citation type="submission" date="2022-11" db="EMBL/GenBank/DDBJ databases">
        <authorList>
            <person name="Petersen C."/>
        </authorList>
    </citation>
    <scope>NUCLEOTIDE SEQUENCE</scope>
    <source>
        <strain evidence="1">IBT 23319</strain>
    </source>
</reference>
<dbReference type="RefSeq" id="XP_056504128.1">
    <property type="nucleotide sequence ID" value="XM_056641634.1"/>
</dbReference>
<protein>
    <submittedName>
        <fullName evidence="1">Uncharacterized protein</fullName>
    </submittedName>
</protein>
<organism evidence="1 2">
    <name type="scientific">Penicillium citrinum</name>
    <dbReference type="NCBI Taxonomy" id="5077"/>
    <lineage>
        <taxon>Eukaryota</taxon>
        <taxon>Fungi</taxon>
        <taxon>Dikarya</taxon>
        <taxon>Ascomycota</taxon>
        <taxon>Pezizomycotina</taxon>
        <taxon>Eurotiomycetes</taxon>
        <taxon>Eurotiomycetidae</taxon>
        <taxon>Eurotiales</taxon>
        <taxon>Aspergillaceae</taxon>
        <taxon>Penicillium</taxon>
    </lineage>
</organism>
<dbReference type="OrthoDB" id="4670414at2759"/>